<keyword evidence="2" id="KW-1185">Reference proteome</keyword>
<gene>
    <name evidence="1" type="ORF">GCM10010191_52970</name>
</gene>
<comment type="caution">
    <text evidence="1">The sequence shown here is derived from an EMBL/GenBank/DDBJ whole genome shotgun (WGS) entry which is preliminary data.</text>
</comment>
<protein>
    <submittedName>
        <fullName evidence="1">Uncharacterized protein</fullName>
    </submittedName>
</protein>
<sequence length="86" mass="9583">MASGGCGLLGPMGTDETIVRWRWVYGYDEDPPGGFVFGDMALQADGVLQWRTGDSPWSPFPWWPGEKDPQRAEGILRSRGYELHPA</sequence>
<proteinExistence type="predicted"/>
<dbReference type="Proteomes" id="UP001501231">
    <property type="component" value="Unassembled WGS sequence"/>
</dbReference>
<dbReference type="EMBL" id="BAAARW010000020">
    <property type="protein sequence ID" value="GAA2432373.1"/>
    <property type="molecule type" value="Genomic_DNA"/>
</dbReference>
<evidence type="ECO:0000313" key="2">
    <source>
        <dbReference type="Proteomes" id="UP001501231"/>
    </source>
</evidence>
<organism evidence="1 2">
    <name type="scientific">Actinomadura vinacea</name>
    <dbReference type="NCBI Taxonomy" id="115336"/>
    <lineage>
        <taxon>Bacteria</taxon>
        <taxon>Bacillati</taxon>
        <taxon>Actinomycetota</taxon>
        <taxon>Actinomycetes</taxon>
        <taxon>Streptosporangiales</taxon>
        <taxon>Thermomonosporaceae</taxon>
        <taxon>Actinomadura</taxon>
    </lineage>
</organism>
<name>A0ABP5WT35_9ACTN</name>
<evidence type="ECO:0000313" key="1">
    <source>
        <dbReference type="EMBL" id="GAA2432373.1"/>
    </source>
</evidence>
<accession>A0ABP5WT35</accession>
<reference evidence="2" key="1">
    <citation type="journal article" date="2019" name="Int. J. Syst. Evol. Microbiol.">
        <title>The Global Catalogue of Microorganisms (GCM) 10K type strain sequencing project: providing services to taxonomists for standard genome sequencing and annotation.</title>
        <authorList>
            <consortium name="The Broad Institute Genomics Platform"/>
            <consortium name="The Broad Institute Genome Sequencing Center for Infectious Disease"/>
            <person name="Wu L."/>
            <person name="Ma J."/>
        </authorList>
    </citation>
    <scope>NUCLEOTIDE SEQUENCE [LARGE SCALE GENOMIC DNA]</scope>
    <source>
        <strain evidence="2">JCM 3325</strain>
    </source>
</reference>